<dbReference type="InterPro" id="IPR050261">
    <property type="entry name" value="FrsA_esterase"/>
</dbReference>
<dbReference type="InterPro" id="IPR002925">
    <property type="entry name" value="Dienelactn_hydro"/>
</dbReference>
<feature type="domain" description="Dienelactone hydrolase" evidence="1">
    <location>
        <begin position="46"/>
        <end position="257"/>
    </location>
</feature>
<dbReference type="Pfam" id="PF01738">
    <property type="entry name" value="DLH"/>
    <property type="match status" value="1"/>
</dbReference>
<dbReference type="InterPro" id="IPR029058">
    <property type="entry name" value="AB_hydrolase_fold"/>
</dbReference>
<protein>
    <submittedName>
        <fullName evidence="2">Dienelactone hydrolase family protein</fullName>
    </submittedName>
</protein>
<gene>
    <name evidence="2" type="ORF">MNBD_GAMMA10-1025</name>
</gene>
<dbReference type="Gene3D" id="3.40.50.1820">
    <property type="entry name" value="alpha/beta hydrolase"/>
    <property type="match status" value="1"/>
</dbReference>
<sequence length="260" mass="29256">MKKIITLMLFSLLTTSVSQAKVITTAVKYKEDSQQYTGYISYDDRIKGKRPGILVVHAWWGLDDYARQRAQMLAKLGYVAFAVDMYGSGKLTDKPEQAKAWMQDVVTDVQWWRERATAGIKQLKKHKLVDKNNLAAIGYCFGGGTVIQLAYGGADLKGIVSFHGSLPIAEQDSFGKIKARMLIAHGNADPFTPRASMTKFQDTLDKASANWNMLTYGNVRHSFTNPKSDSRGMAALKYDKYADEHSWKAMQMFFDEIFAH</sequence>
<dbReference type="AlphaFoldDB" id="A0A3B0Y9L9"/>
<reference evidence="2" key="1">
    <citation type="submission" date="2018-06" db="EMBL/GenBank/DDBJ databases">
        <authorList>
            <person name="Zhirakovskaya E."/>
        </authorList>
    </citation>
    <scope>NUCLEOTIDE SEQUENCE</scope>
</reference>
<dbReference type="GO" id="GO:0016787">
    <property type="term" value="F:hydrolase activity"/>
    <property type="evidence" value="ECO:0007669"/>
    <property type="project" value="UniProtKB-KW"/>
</dbReference>
<keyword evidence="2" id="KW-0378">Hydrolase</keyword>
<organism evidence="2">
    <name type="scientific">hydrothermal vent metagenome</name>
    <dbReference type="NCBI Taxonomy" id="652676"/>
    <lineage>
        <taxon>unclassified sequences</taxon>
        <taxon>metagenomes</taxon>
        <taxon>ecological metagenomes</taxon>
    </lineage>
</organism>
<proteinExistence type="predicted"/>
<accession>A0A3B0Y9L9</accession>
<dbReference type="SUPFAM" id="SSF53474">
    <property type="entry name" value="alpha/beta-Hydrolases"/>
    <property type="match status" value="1"/>
</dbReference>
<evidence type="ECO:0000313" key="2">
    <source>
        <dbReference type="EMBL" id="VAW73510.1"/>
    </source>
</evidence>
<dbReference type="PANTHER" id="PTHR22946">
    <property type="entry name" value="DIENELACTONE HYDROLASE DOMAIN-CONTAINING PROTEIN-RELATED"/>
    <property type="match status" value="1"/>
</dbReference>
<dbReference type="EMBL" id="UOFJ01000717">
    <property type="protein sequence ID" value="VAW73510.1"/>
    <property type="molecule type" value="Genomic_DNA"/>
</dbReference>
<name>A0A3B0Y9L9_9ZZZZ</name>
<evidence type="ECO:0000259" key="1">
    <source>
        <dbReference type="Pfam" id="PF01738"/>
    </source>
</evidence>
<dbReference type="PANTHER" id="PTHR22946:SF0">
    <property type="entry name" value="DIENELACTONE HYDROLASE DOMAIN-CONTAINING PROTEIN"/>
    <property type="match status" value="1"/>
</dbReference>